<protein>
    <submittedName>
        <fullName evidence="3">LngG</fullName>
    </submittedName>
</protein>
<evidence type="ECO:0000313" key="3">
    <source>
        <dbReference type="EMBL" id="ECX6035087.1"/>
    </source>
</evidence>
<evidence type="ECO:0000256" key="2">
    <source>
        <dbReference type="SAM" id="SignalP"/>
    </source>
</evidence>
<proteinExistence type="predicted"/>
<comment type="caution">
    <text evidence="3">The sequence shown here is derived from an EMBL/GenBank/DDBJ whole genome shotgun (WGS) entry which is preliminary data.</text>
</comment>
<organism evidence="3">
    <name type="scientific">Salmonella enterica subsp. enterica serovar Panama</name>
    <dbReference type="NCBI Taxonomy" id="29472"/>
    <lineage>
        <taxon>Bacteria</taxon>
        <taxon>Pseudomonadati</taxon>
        <taxon>Pseudomonadota</taxon>
        <taxon>Gammaproteobacteria</taxon>
        <taxon>Enterobacterales</taxon>
        <taxon>Enterobacteriaceae</taxon>
        <taxon>Salmonella</taxon>
    </lineage>
</organism>
<keyword evidence="2" id="KW-0732">Signal</keyword>
<evidence type="ECO:0000256" key="1">
    <source>
        <dbReference type="SAM" id="MobiDB-lite"/>
    </source>
</evidence>
<name>A0A619AG70_SALET</name>
<gene>
    <name evidence="3" type="ORF">ATT75_20335</name>
</gene>
<feature type="region of interest" description="Disordered" evidence="1">
    <location>
        <begin position="28"/>
        <end position="47"/>
    </location>
</feature>
<feature type="signal peptide" evidence="2">
    <location>
        <begin position="1"/>
        <end position="20"/>
    </location>
</feature>
<accession>A0A619AG70</accession>
<feature type="chain" id="PRO_5026229829" evidence="2">
    <location>
        <begin position="21"/>
        <end position="175"/>
    </location>
</feature>
<dbReference type="EMBL" id="AAKZQX010000041">
    <property type="protein sequence ID" value="ECX6035087.1"/>
    <property type="molecule type" value="Genomic_DNA"/>
</dbReference>
<sequence>MQKINVFLPLLILTSFYLQAAPQTPVNTLPAAPEPAGAVTPPDTATAGQEQIVSALQDNITFERQKRQLSNELALEKLRAELQKVRGENAPVVATMPVAPPVATPVRDESPAPVPRRSVPPSVVLVSLVAGVSRVGVSVNGQLQFVSRNEKFSANGKHYRLVPAKNNQFIVREVK</sequence>
<dbReference type="AlphaFoldDB" id="A0A619AG70"/>
<reference evidence="3" key="1">
    <citation type="submission" date="2018-07" db="EMBL/GenBank/DDBJ databases">
        <authorList>
            <consortium name="PulseNet: The National Subtyping Network for Foodborne Disease Surveillance"/>
            <person name="Tarr C.L."/>
            <person name="Trees E."/>
            <person name="Katz L.S."/>
            <person name="Carleton-Romer H.A."/>
            <person name="Stroika S."/>
            <person name="Kucerova Z."/>
            <person name="Roache K.F."/>
            <person name="Sabol A.L."/>
            <person name="Besser J."/>
            <person name="Gerner-Smidt P."/>
        </authorList>
    </citation>
    <scope>NUCLEOTIDE SEQUENCE</scope>
    <source>
        <strain evidence="3">PNUSAS001246</strain>
    </source>
</reference>